<dbReference type="EMBL" id="CP012541">
    <property type="protein sequence ID" value="ALF47611.1"/>
    <property type="molecule type" value="Genomic_DNA"/>
</dbReference>
<dbReference type="AlphaFoldDB" id="A0A0M4TBD8"/>
<evidence type="ECO:0000313" key="2">
    <source>
        <dbReference type="EMBL" id="ALF47611.1"/>
    </source>
</evidence>
<proteinExistence type="predicted"/>
<keyword evidence="1" id="KW-0732">Signal</keyword>
<dbReference type="RefSeq" id="WP_054196614.1">
    <property type="nucleotide sequence ID" value="NZ_CABMKQ010000036.1"/>
</dbReference>
<protein>
    <recommendedName>
        <fullName evidence="4">Periplasmic protein</fullName>
    </recommendedName>
</protein>
<feature type="signal peptide" evidence="1">
    <location>
        <begin position="1"/>
        <end position="15"/>
    </location>
</feature>
<evidence type="ECO:0000256" key="1">
    <source>
        <dbReference type="SAM" id="SignalP"/>
    </source>
</evidence>
<evidence type="ECO:0008006" key="4">
    <source>
        <dbReference type="Google" id="ProtNLM"/>
    </source>
</evidence>
<dbReference type="PATRIC" id="fig|199.248.peg.964"/>
<dbReference type="Proteomes" id="UP000066049">
    <property type="component" value="Chromosome"/>
</dbReference>
<accession>A0A0M4TBD8</accession>
<gene>
    <name evidence="2" type="ORF">CCON33237_0930</name>
</gene>
<dbReference type="KEGG" id="ccoc:CCON33237_0930"/>
<name>A0A0M4TBD8_9BACT</name>
<organism evidence="2 3">
    <name type="scientific">Campylobacter concisus</name>
    <dbReference type="NCBI Taxonomy" id="199"/>
    <lineage>
        <taxon>Bacteria</taxon>
        <taxon>Pseudomonadati</taxon>
        <taxon>Campylobacterota</taxon>
        <taxon>Epsilonproteobacteria</taxon>
        <taxon>Campylobacterales</taxon>
        <taxon>Campylobacteraceae</taxon>
        <taxon>Campylobacter</taxon>
    </lineage>
</organism>
<reference evidence="3" key="1">
    <citation type="submission" date="2015-08" db="EMBL/GenBank/DDBJ databases">
        <title>Comparative genomics of the Campylobacter concisus group.</title>
        <authorList>
            <person name="Miller W.G."/>
            <person name="Yee E."/>
            <person name="Chapman M.H."/>
            <person name="Huynh S."/>
            <person name="Bono J.L."/>
            <person name="On S.L.W."/>
            <person name="St Leger J."/>
            <person name="Foster G."/>
            <person name="Parker C.T."/>
        </authorList>
    </citation>
    <scope>NUCLEOTIDE SEQUENCE [LARGE SCALE GENOMIC DNA]</scope>
    <source>
        <strain evidence="3">ATCC 33237</strain>
    </source>
</reference>
<sequence length="179" mass="20563">MKFLLIIFLSLNAFALGTADIKSYFEKAEYPKICNQKIQDLLKDSQNEEFLNIFGISCLKTNDIDRLALPASKLSKTQSSRENAAYFADILLKKKLLLHAILDGADISYIRLPKSDYILSFIFDKFVKKEYVEELGVFIFEEPNSDTRYELSAIAGSNFAKMILKIFKNDDLTSQIEYR</sequence>
<evidence type="ECO:0000313" key="3">
    <source>
        <dbReference type="Proteomes" id="UP000066049"/>
    </source>
</evidence>
<feature type="chain" id="PRO_5012339310" description="Periplasmic protein" evidence="1">
    <location>
        <begin position="16"/>
        <end position="179"/>
    </location>
</feature>
<dbReference type="GeneID" id="28662606"/>